<comment type="similarity">
    <text evidence="5 6">Belongs to the FtsA/MreB family.</text>
</comment>
<evidence type="ECO:0000256" key="4">
    <source>
        <dbReference type="ARBA" id="ARBA00022960"/>
    </source>
</evidence>
<dbReference type="InterPro" id="IPR004753">
    <property type="entry name" value="MreB"/>
</dbReference>
<keyword evidence="1 6" id="KW-0963">Cytoplasm</keyword>
<keyword evidence="3 6" id="KW-0067">ATP-binding</keyword>
<dbReference type="SMR" id="A0A133N0R1"/>
<name>A0A133N0R1_FINMA</name>
<sequence length="347" mass="37706">MNFRRKIAIDLGTASVLVYLPNKGVVLNEPSVVAMNSFNSKIISVGKDAKKILGRTPGNIIAKKPLKDGVVADFNSTEKIISYLLRKTLGKSLIRPEVLICVPSQITQVQRRAVIQASKYAGAYNTYLIEEPLAAAIGSGIDVTDARGNIVVDIGGGTTDVAVISMGGIVINKSIPVAGDEFDRRIQDFVQTKYNMIIGESTAEKVKINVGSAYPRDDGELYEIKGRNLVNGLPMHIYVSSKDISVALKKPIDKIVDTVQEVLEQTPAELAADVYERGIIMSGGGCLLKGLDRLISERIGVNARIVDGPITAVVRGTGKSLMWMDKLKEDSDSHQDLRRKVIVSRMR</sequence>
<protein>
    <recommendedName>
        <fullName evidence="6">Cell shape-determining protein MreB</fullName>
    </recommendedName>
</protein>
<dbReference type="GO" id="GO:0008360">
    <property type="term" value="P:regulation of cell shape"/>
    <property type="evidence" value="ECO:0007669"/>
    <property type="project" value="UniProtKB-UniRule"/>
</dbReference>
<feature type="binding site" evidence="6">
    <location>
        <begin position="156"/>
        <end position="158"/>
    </location>
    <ligand>
        <name>ATP</name>
        <dbReference type="ChEBI" id="CHEBI:30616"/>
    </ligand>
</feature>
<dbReference type="HAMAP" id="MF_02207">
    <property type="entry name" value="MreB"/>
    <property type="match status" value="1"/>
</dbReference>
<comment type="caution">
    <text evidence="6">Lacks conserved residue(s) required for the propagation of feature annotation.</text>
</comment>
<proteinExistence type="inferred from homology"/>
<dbReference type="PANTHER" id="PTHR42749:SF1">
    <property type="entry name" value="CELL SHAPE-DETERMINING PROTEIN MREB"/>
    <property type="match status" value="1"/>
</dbReference>
<dbReference type="InterPro" id="IPR043129">
    <property type="entry name" value="ATPase_NBD"/>
</dbReference>
<dbReference type="CDD" id="cd10225">
    <property type="entry name" value="ASKHA_NBD_MreB-like"/>
    <property type="match status" value="1"/>
</dbReference>
<dbReference type="SUPFAM" id="SSF53067">
    <property type="entry name" value="Actin-like ATPase domain"/>
    <property type="match status" value="2"/>
</dbReference>
<feature type="binding site" evidence="6">
    <location>
        <begin position="204"/>
        <end position="207"/>
    </location>
    <ligand>
        <name>ATP</name>
        <dbReference type="ChEBI" id="CHEBI:30616"/>
    </ligand>
</feature>
<evidence type="ECO:0000256" key="6">
    <source>
        <dbReference type="HAMAP-Rule" id="MF_02207"/>
    </source>
</evidence>
<evidence type="ECO:0000256" key="3">
    <source>
        <dbReference type="ARBA" id="ARBA00022840"/>
    </source>
</evidence>
<dbReference type="EMBL" id="CP054000">
    <property type="protein sequence ID" value="QKH80448.1"/>
    <property type="molecule type" value="Genomic_DNA"/>
</dbReference>
<evidence type="ECO:0000313" key="7">
    <source>
        <dbReference type="EMBL" id="QKH80448.1"/>
    </source>
</evidence>
<comment type="subcellular location">
    <subcellularLocation>
        <location evidence="6">Cytoplasm</location>
    </subcellularLocation>
    <text evidence="6">Membrane-associated.</text>
</comment>
<dbReference type="NCBIfam" id="NF010539">
    <property type="entry name" value="PRK13927.1"/>
    <property type="match status" value="1"/>
</dbReference>
<evidence type="ECO:0000256" key="1">
    <source>
        <dbReference type="ARBA" id="ARBA00022490"/>
    </source>
</evidence>
<dbReference type="GO" id="GO:0005524">
    <property type="term" value="F:ATP binding"/>
    <property type="evidence" value="ECO:0007669"/>
    <property type="project" value="UniProtKB-KW"/>
</dbReference>
<dbReference type="PRINTS" id="PR01652">
    <property type="entry name" value="SHAPEPROTEIN"/>
</dbReference>
<comment type="function">
    <text evidence="6">Forms membrane-associated dynamic filaments that are essential for cell shape determination. Acts by regulating cell wall synthesis and cell elongation, and thus cell shape. A feedback loop between cell geometry and MreB localization may maintain elongated cell shape by targeting cell wall growth to regions of negative cell wall curvature.</text>
</comment>
<evidence type="ECO:0000256" key="2">
    <source>
        <dbReference type="ARBA" id="ARBA00022741"/>
    </source>
</evidence>
<dbReference type="AlphaFoldDB" id="A0A133N0R1"/>
<dbReference type="OMA" id="MDIFQPS"/>
<keyword evidence="4 6" id="KW-0133">Cell shape</keyword>
<dbReference type="InterPro" id="IPR056546">
    <property type="entry name" value="MreB_MamK-like"/>
</dbReference>
<dbReference type="PANTHER" id="PTHR42749">
    <property type="entry name" value="CELL SHAPE-DETERMINING PROTEIN MREB"/>
    <property type="match status" value="1"/>
</dbReference>
<accession>A0A133N0R1</accession>
<keyword evidence="2 6" id="KW-0547">Nucleotide-binding</keyword>
<dbReference type="Proteomes" id="UP000502899">
    <property type="component" value="Chromosome"/>
</dbReference>
<dbReference type="GO" id="GO:0000902">
    <property type="term" value="P:cell morphogenesis"/>
    <property type="evidence" value="ECO:0007669"/>
    <property type="project" value="InterPro"/>
</dbReference>
<dbReference type="Gene3D" id="3.30.420.40">
    <property type="match status" value="2"/>
</dbReference>
<dbReference type="Pfam" id="PF06723">
    <property type="entry name" value="MreB_Mbl"/>
    <property type="match status" value="1"/>
</dbReference>
<evidence type="ECO:0000256" key="5">
    <source>
        <dbReference type="ARBA" id="ARBA00023458"/>
    </source>
</evidence>
<dbReference type="InterPro" id="IPR004000">
    <property type="entry name" value="Actin"/>
</dbReference>
<gene>
    <name evidence="6" type="primary">mreB</name>
    <name evidence="7" type="ORF">FOC70_08840</name>
</gene>
<reference evidence="7 8" key="1">
    <citation type="submission" date="2020-05" db="EMBL/GenBank/DDBJ databases">
        <title>FDA dAtabase for Regulatory Grade micrObial Sequences (FDA-ARGOS): Supporting development and validation of Infectious Disease Dx tests.</title>
        <authorList>
            <person name="Pederson C."/>
            <person name="Tallon L."/>
            <person name="Sadzewicz L."/>
            <person name="Zhao X."/>
            <person name="Vavikolanu K."/>
            <person name="Mehta A."/>
            <person name="Aluvathingal J."/>
            <person name="Nadendla S."/>
            <person name="Myers T."/>
            <person name="Yan Y."/>
            <person name="Sichtig H."/>
        </authorList>
    </citation>
    <scope>NUCLEOTIDE SEQUENCE [LARGE SCALE GENOMIC DNA]</scope>
    <source>
        <strain evidence="7 8">FDAARGOS_764</strain>
    </source>
</reference>
<evidence type="ECO:0000313" key="8">
    <source>
        <dbReference type="Proteomes" id="UP000502899"/>
    </source>
</evidence>
<dbReference type="GO" id="GO:0005737">
    <property type="term" value="C:cytoplasm"/>
    <property type="evidence" value="ECO:0007669"/>
    <property type="project" value="UniProtKB-SubCell"/>
</dbReference>
<dbReference type="NCBIfam" id="TIGR00904">
    <property type="entry name" value="mreB"/>
    <property type="match status" value="1"/>
</dbReference>
<organism evidence="7 8">
    <name type="scientific">Finegoldia magna</name>
    <name type="common">Peptostreptococcus magnus</name>
    <dbReference type="NCBI Taxonomy" id="1260"/>
    <lineage>
        <taxon>Bacteria</taxon>
        <taxon>Bacillati</taxon>
        <taxon>Bacillota</taxon>
        <taxon>Tissierellia</taxon>
        <taxon>Tissierellales</taxon>
        <taxon>Peptoniphilaceae</taxon>
        <taxon>Finegoldia</taxon>
    </lineage>
</organism>
<comment type="subunit">
    <text evidence="6">Forms polymers.</text>
</comment>
<dbReference type="SMART" id="SM00268">
    <property type="entry name" value="ACTIN"/>
    <property type="match status" value="1"/>
</dbReference>
<dbReference type="RefSeq" id="WP_002837172.1">
    <property type="nucleotide sequence ID" value="NZ_CABKMR010000001.1"/>
</dbReference>